<evidence type="ECO:0000313" key="4">
    <source>
        <dbReference type="Proteomes" id="UP000325577"/>
    </source>
</evidence>
<feature type="compositionally biased region" description="Polar residues" evidence="1">
    <location>
        <begin position="154"/>
        <end position="163"/>
    </location>
</feature>
<dbReference type="OrthoDB" id="1719272at2759"/>
<dbReference type="Proteomes" id="UP000325577">
    <property type="component" value="Linkage Group LG17"/>
</dbReference>
<organism evidence="3 4">
    <name type="scientific">Nyssa sinensis</name>
    <dbReference type="NCBI Taxonomy" id="561372"/>
    <lineage>
        <taxon>Eukaryota</taxon>
        <taxon>Viridiplantae</taxon>
        <taxon>Streptophyta</taxon>
        <taxon>Embryophyta</taxon>
        <taxon>Tracheophyta</taxon>
        <taxon>Spermatophyta</taxon>
        <taxon>Magnoliopsida</taxon>
        <taxon>eudicotyledons</taxon>
        <taxon>Gunneridae</taxon>
        <taxon>Pentapetalae</taxon>
        <taxon>asterids</taxon>
        <taxon>Cornales</taxon>
        <taxon>Nyssaceae</taxon>
        <taxon>Nyssa</taxon>
    </lineage>
</organism>
<keyword evidence="2" id="KW-0472">Membrane</keyword>
<reference evidence="3 4" key="1">
    <citation type="submission" date="2019-09" db="EMBL/GenBank/DDBJ databases">
        <title>A chromosome-level genome assembly of the Chinese tupelo Nyssa sinensis.</title>
        <authorList>
            <person name="Yang X."/>
            <person name="Kang M."/>
            <person name="Yang Y."/>
            <person name="Xiong H."/>
            <person name="Wang M."/>
            <person name="Zhang Z."/>
            <person name="Wang Z."/>
            <person name="Wu H."/>
            <person name="Ma T."/>
            <person name="Liu J."/>
            <person name="Xi Z."/>
        </authorList>
    </citation>
    <scope>NUCLEOTIDE SEQUENCE [LARGE SCALE GENOMIC DNA]</scope>
    <source>
        <strain evidence="3">J267</strain>
        <tissue evidence="3">Leaf</tissue>
    </source>
</reference>
<keyword evidence="4" id="KW-1185">Reference proteome</keyword>
<keyword evidence="2" id="KW-1133">Transmembrane helix</keyword>
<sequence length="246" mass="27369">MVMGRGKEGKLMMGFGSDCENEGGGGDICGGVAGIAYEFVFTLEYSVSATSEGDLVSNSESTSEENATIKQWKGVLEMQLPCQQKFQMYFLLMIFKILCRELCLLWSCLGLSLLQMGYLHLFVLEKFSLVTKSARETTSQLFRESHGDGFGANQGRNHSQSSHDYPRNMASNDEQKVPDEIPVASDPPEVDKLTLVWGKPRQPPLGSDEVRTLLFCQFLDNGSIKLNEFMESYITYLSSKNDHALG</sequence>
<evidence type="ECO:0000256" key="1">
    <source>
        <dbReference type="SAM" id="MobiDB-lite"/>
    </source>
</evidence>
<dbReference type="AlphaFoldDB" id="A0A5J5AW61"/>
<proteinExistence type="predicted"/>
<evidence type="ECO:0000313" key="3">
    <source>
        <dbReference type="EMBL" id="KAA8535133.1"/>
    </source>
</evidence>
<name>A0A5J5AW61_9ASTE</name>
<evidence type="ECO:0000256" key="2">
    <source>
        <dbReference type="SAM" id="Phobius"/>
    </source>
</evidence>
<gene>
    <name evidence="3" type="ORF">F0562_030136</name>
</gene>
<dbReference type="EMBL" id="CM018040">
    <property type="protein sequence ID" value="KAA8535133.1"/>
    <property type="molecule type" value="Genomic_DNA"/>
</dbReference>
<protein>
    <submittedName>
        <fullName evidence="3">Uncharacterized protein</fullName>
    </submittedName>
</protein>
<accession>A0A5J5AW61</accession>
<keyword evidence="2" id="KW-0812">Transmembrane</keyword>
<feature type="transmembrane region" description="Helical" evidence="2">
    <location>
        <begin position="102"/>
        <end position="123"/>
    </location>
</feature>
<feature type="region of interest" description="Disordered" evidence="1">
    <location>
        <begin position="145"/>
        <end position="173"/>
    </location>
</feature>